<feature type="transmembrane region" description="Helical" evidence="4">
    <location>
        <begin position="158"/>
        <end position="180"/>
    </location>
</feature>
<keyword evidence="4" id="KW-0472">Membrane</keyword>
<dbReference type="PRINTS" id="PR00363">
    <property type="entry name" value="CYTOCHROMEB5"/>
</dbReference>
<dbReference type="Gene3D" id="3.10.120.10">
    <property type="entry name" value="Cytochrome b5-like heme/steroid binding domain"/>
    <property type="match status" value="1"/>
</dbReference>
<evidence type="ECO:0000256" key="3">
    <source>
        <dbReference type="ARBA" id="ARBA00023004"/>
    </source>
</evidence>
<keyword evidence="1" id="KW-0349">Heme</keyword>
<protein>
    <recommendedName>
        <fullName evidence="5">Cytochrome b5 heme-binding domain-containing protein</fullName>
    </recommendedName>
</protein>
<dbReference type="GO" id="GO:0042759">
    <property type="term" value="P:long-chain fatty acid biosynthetic process"/>
    <property type="evidence" value="ECO:0007669"/>
    <property type="project" value="UniProtKB-ARBA"/>
</dbReference>
<dbReference type="AlphaFoldDB" id="A0AAN0J7Y0"/>
<reference evidence="6" key="2">
    <citation type="submission" date="2024-06" db="UniProtKB">
        <authorList>
            <consortium name="EnsemblMetazoa"/>
        </authorList>
    </citation>
    <scope>IDENTIFICATION</scope>
</reference>
<dbReference type="EnsemblMetazoa" id="XM_019997303.1">
    <property type="protein sequence ID" value="XP_019852862.1"/>
    <property type="gene ID" value="LOC100635693"/>
</dbReference>
<keyword evidence="4" id="KW-1133">Transmembrane helix</keyword>
<keyword evidence="2" id="KW-0479">Metal-binding</keyword>
<dbReference type="InterPro" id="IPR036400">
    <property type="entry name" value="Cyt_B5-like_heme/steroid_sf"/>
</dbReference>
<evidence type="ECO:0000313" key="6">
    <source>
        <dbReference type="EnsemblMetazoa" id="XP_019852862.1"/>
    </source>
</evidence>
<feature type="transmembrane region" description="Helical" evidence="4">
    <location>
        <begin position="134"/>
        <end position="152"/>
    </location>
</feature>
<name>A0AAN0J7Y0_AMPQE</name>
<dbReference type="CDD" id="cd03506">
    <property type="entry name" value="Delta6-FADS-like"/>
    <property type="match status" value="1"/>
</dbReference>
<evidence type="ECO:0000256" key="2">
    <source>
        <dbReference type="ARBA" id="ARBA00022723"/>
    </source>
</evidence>
<sequence>MPTGSSETNADQTSQDKLHKKFTWKELSALNKPENVHVAYKGKVYDVSGFVLSHPGGIDQIMIGAGHDITQLFNTYHQPKILKVLEKYYVGELIDNEMPVYAEDKTQFYPTLKKRVKEKLNSLNIDPKFDYRMFALYLMVFITWWGSLYGMLKWWAESWLLSIASTVVLGWISACVIFLIGHDVSHFAVTHSPWVWRAVRIVGQVTSGLSMYCWTYQHIFGHHSYTSVDGVDPDVYTTDHNDVYRLKERQKWIRTFRLQYIYMPVLYSLLTMKMKIQDCFDVVTLRKGPISMNPLSTFQIIEFIVIKLLHVVLLIFVPLMYMSFSSMVMLHLLYELVYGFILAIIININHVNTDLHEMIKPEEAKDIKWAEYQVLTTKDYDTDSLLCTLLTGALNHQVAHHLFPDVLQSYYPIITPIVRDTCKEFGIQYNCEASLPKALWEHLKYLFRMGQEPTQLKVQ</sequence>
<dbReference type="InterPro" id="IPR018506">
    <property type="entry name" value="Cyt_B5_heme-BS"/>
</dbReference>
<dbReference type="PANTHER" id="PTHR19353">
    <property type="entry name" value="FATTY ACID DESATURASE 2"/>
    <property type="match status" value="1"/>
</dbReference>
<evidence type="ECO:0000256" key="4">
    <source>
        <dbReference type="SAM" id="Phobius"/>
    </source>
</evidence>
<dbReference type="PROSITE" id="PS50255">
    <property type="entry name" value="CYTOCHROME_B5_2"/>
    <property type="match status" value="1"/>
</dbReference>
<reference evidence="7" key="1">
    <citation type="journal article" date="2010" name="Nature">
        <title>The Amphimedon queenslandica genome and the evolution of animal complexity.</title>
        <authorList>
            <person name="Srivastava M."/>
            <person name="Simakov O."/>
            <person name="Chapman J."/>
            <person name="Fahey B."/>
            <person name="Gauthier M.E."/>
            <person name="Mitros T."/>
            <person name="Richards G.S."/>
            <person name="Conaco C."/>
            <person name="Dacre M."/>
            <person name="Hellsten U."/>
            <person name="Larroux C."/>
            <person name="Putnam N.H."/>
            <person name="Stanke M."/>
            <person name="Adamska M."/>
            <person name="Darling A."/>
            <person name="Degnan S.M."/>
            <person name="Oakley T.H."/>
            <person name="Plachetzki D.C."/>
            <person name="Zhai Y."/>
            <person name="Adamski M."/>
            <person name="Calcino A."/>
            <person name="Cummins S.F."/>
            <person name="Goodstein D.M."/>
            <person name="Harris C."/>
            <person name="Jackson D.J."/>
            <person name="Leys S.P."/>
            <person name="Shu S."/>
            <person name="Woodcroft B.J."/>
            <person name="Vervoort M."/>
            <person name="Kosik K.S."/>
            <person name="Manning G."/>
            <person name="Degnan B.M."/>
            <person name="Rokhsar D.S."/>
        </authorList>
    </citation>
    <scope>NUCLEOTIDE SEQUENCE [LARGE SCALE GENOMIC DNA]</scope>
</reference>
<dbReference type="Pfam" id="PF00173">
    <property type="entry name" value="Cyt-b5"/>
    <property type="match status" value="1"/>
</dbReference>
<dbReference type="GO" id="GO:0006636">
    <property type="term" value="P:unsaturated fatty acid biosynthetic process"/>
    <property type="evidence" value="ECO:0007669"/>
    <property type="project" value="UniProtKB-ARBA"/>
</dbReference>
<dbReference type="Proteomes" id="UP000007879">
    <property type="component" value="Unassembled WGS sequence"/>
</dbReference>
<accession>A0AAN0J7Y0</accession>
<feature type="transmembrane region" description="Helical" evidence="4">
    <location>
        <begin position="328"/>
        <end position="348"/>
    </location>
</feature>
<proteinExistence type="predicted"/>
<keyword evidence="4" id="KW-0812">Transmembrane</keyword>
<dbReference type="InterPro" id="IPR001199">
    <property type="entry name" value="Cyt_B5-like_heme/steroid-bd"/>
</dbReference>
<dbReference type="GO" id="GO:0020037">
    <property type="term" value="F:heme binding"/>
    <property type="evidence" value="ECO:0007669"/>
    <property type="project" value="InterPro"/>
</dbReference>
<dbReference type="PANTHER" id="PTHR19353:SF19">
    <property type="entry name" value="DELTA(5) FATTY ACID DESATURASE C-RELATED"/>
    <property type="match status" value="1"/>
</dbReference>
<dbReference type="InterPro" id="IPR005804">
    <property type="entry name" value="FA_desaturase_dom"/>
</dbReference>
<dbReference type="SUPFAM" id="SSF55856">
    <property type="entry name" value="Cytochrome b5-like heme/steroid binding domain"/>
    <property type="match status" value="1"/>
</dbReference>
<dbReference type="InterPro" id="IPR012171">
    <property type="entry name" value="Fatty_acid_desaturase"/>
</dbReference>
<dbReference type="GO" id="GO:0016717">
    <property type="term" value="F:oxidoreductase activity, acting on paired donors, with oxidation of a pair of donors resulting in the reduction of molecular oxygen to two molecules of water"/>
    <property type="evidence" value="ECO:0007669"/>
    <property type="project" value="TreeGrafter"/>
</dbReference>
<feature type="transmembrane region" description="Helical" evidence="4">
    <location>
        <begin position="300"/>
        <end position="322"/>
    </location>
</feature>
<evidence type="ECO:0000259" key="5">
    <source>
        <dbReference type="PROSITE" id="PS50255"/>
    </source>
</evidence>
<keyword evidence="7" id="KW-1185">Reference proteome</keyword>
<dbReference type="GO" id="GO:0016020">
    <property type="term" value="C:membrane"/>
    <property type="evidence" value="ECO:0007669"/>
    <property type="project" value="TreeGrafter"/>
</dbReference>
<evidence type="ECO:0000313" key="7">
    <source>
        <dbReference type="Proteomes" id="UP000007879"/>
    </source>
</evidence>
<dbReference type="Pfam" id="PF00487">
    <property type="entry name" value="FA_desaturase"/>
    <property type="match status" value="1"/>
</dbReference>
<evidence type="ECO:0000256" key="1">
    <source>
        <dbReference type="ARBA" id="ARBA00022617"/>
    </source>
</evidence>
<dbReference type="SMART" id="SM01117">
    <property type="entry name" value="Cyt-b5"/>
    <property type="match status" value="1"/>
</dbReference>
<keyword evidence="3" id="KW-0408">Iron</keyword>
<gene>
    <name evidence="6" type="primary">100635693</name>
</gene>
<organism evidence="6 7">
    <name type="scientific">Amphimedon queenslandica</name>
    <name type="common">Sponge</name>
    <dbReference type="NCBI Taxonomy" id="400682"/>
    <lineage>
        <taxon>Eukaryota</taxon>
        <taxon>Metazoa</taxon>
        <taxon>Porifera</taxon>
        <taxon>Demospongiae</taxon>
        <taxon>Heteroscleromorpha</taxon>
        <taxon>Haplosclerida</taxon>
        <taxon>Niphatidae</taxon>
        <taxon>Amphimedon</taxon>
    </lineage>
</organism>
<dbReference type="GO" id="GO:0046872">
    <property type="term" value="F:metal ion binding"/>
    <property type="evidence" value="ECO:0007669"/>
    <property type="project" value="UniProtKB-KW"/>
</dbReference>
<dbReference type="PIRSF" id="PIRSF015921">
    <property type="entry name" value="FA_sphinglp_des"/>
    <property type="match status" value="1"/>
</dbReference>
<dbReference type="PROSITE" id="PS00191">
    <property type="entry name" value="CYTOCHROME_B5_1"/>
    <property type="match status" value="1"/>
</dbReference>
<feature type="domain" description="Cytochrome b5 heme-binding" evidence="5">
    <location>
        <begin position="19"/>
        <end position="94"/>
    </location>
</feature>